<feature type="domain" description="Helicase ATP-binding" evidence="8">
    <location>
        <begin position="203"/>
        <end position="361"/>
    </location>
</feature>
<evidence type="ECO:0000256" key="4">
    <source>
        <dbReference type="ARBA" id="ARBA00023242"/>
    </source>
</evidence>
<dbReference type="PANTHER" id="PTHR45766">
    <property type="entry name" value="DNA ANNEALING HELICASE AND ENDONUCLEASE ZRANB3 FAMILY MEMBER"/>
    <property type="match status" value="1"/>
</dbReference>
<evidence type="ECO:0000256" key="5">
    <source>
        <dbReference type="ARBA" id="ARBA00029621"/>
    </source>
</evidence>
<dbReference type="InterPro" id="IPR049730">
    <property type="entry name" value="SNF2/RAD54-like_C"/>
</dbReference>
<evidence type="ECO:0000256" key="2">
    <source>
        <dbReference type="ARBA" id="ARBA00020162"/>
    </source>
</evidence>
<proteinExistence type="inferred from homology"/>
<evidence type="ECO:0000259" key="8">
    <source>
        <dbReference type="PROSITE" id="PS51192"/>
    </source>
</evidence>
<dbReference type="GO" id="GO:0005524">
    <property type="term" value="F:ATP binding"/>
    <property type="evidence" value="ECO:0007669"/>
    <property type="project" value="InterPro"/>
</dbReference>
<reference evidence="11" key="3">
    <citation type="submission" date="2025-08" db="UniProtKB">
        <authorList>
            <consortium name="Ensembl"/>
        </authorList>
    </citation>
    <scope>IDENTIFICATION</scope>
</reference>
<comment type="similarity">
    <text evidence="7">Belongs to the SNF2/RAD54 helicase family. SMARCAL1 subfamily.</text>
</comment>
<dbReference type="InterPro" id="IPR014001">
    <property type="entry name" value="Helicase_ATP-bd"/>
</dbReference>
<dbReference type="Pfam" id="PF07443">
    <property type="entry name" value="HARP"/>
    <property type="match status" value="2"/>
</dbReference>
<evidence type="ECO:0000256" key="3">
    <source>
        <dbReference type="ARBA" id="ARBA00022801"/>
    </source>
</evidence>
<sequence>KCTVIQGNRFSVTCPYNPKLVTVFKSIASRRYDPATKKWNFSTSDHATLASKVRSSGFQLSNPENAVIVKSAEGGSTSLSLDDVNHNNTKCNGKCYLISDTHFEVEMPYNNKAVAIFKSLPSKVYDINTRQWSFHLTDYNQLVSSINKEQDLHLETFPSTLLQIFKSKISGAKTDSVLQEFDLSHVDEKVETSLMPFQREGVNFALSKNGRILLADDMGLGKTVQSICIASYYRSSWPLLIICPSSVRLMWKESLLRWLPSQLEHDDVNVMLTGRDNIPTNSLVTVISYDLLTKHQARFEAKKYKCAIVDESHFIKNFKTARAKSATAVLKHTKHLLLLSGTPALSRPSELYTQISTLRSDLFPYFHQFGLRYCNAKQNTWGWDYSGSSNMTELRLILQETVMLRRTKDDVLHQLPPKLRRTVALDVSIEKASIKQRKLLEASQSAVNQKGLSAAEKHGILLQYFNETAKFKLPGIKSYVLDLLEGGHKFLLFAHHKSVLDSVETDLNKKGCDYIRIDGSTPSERRQTEVARFQENSSCKVALLSITAANMGITLHSASLVVFAELFWNPGILVQAEDRCYRIGQRDVVNVHYLIAKNTADDLIWQMIKKKLEVLSKAGLNKTDFNE</sequence>
<dbReference type="Pfam" id="PF00176">
    <property type="entry name" value="SNF2-rel_dom"/>
    <property type="match status" value="1"/>
</dbReference>
<dbReference type="HOGENOM" id="CLU_000315_33_3_1"/>
<protein>
    <recommendedName>
        <fullName evidence="2">SWI/SNF-related matrix-associated actin-dependent regulator of chromatin subfamily A-like protein 1</fullName>
    </recommendedName>
    <alternativeName>
        <fullName evidence="6">HepA-related protein</fullName>
    </alternativeName>
    <alternativeName>
        <fullName evidence="5">Sucrose nonfermenting protein 2-like 1</fullName>
    </alternativeName>
</protein>
<dbReference type="InterPro" id="IPR001650">
    <property type="entry name" value="Helicase_C-like"/>
</dbReference>
<keyword evidence="3" id="KW-0378">Hydrolase</keyword>
<dbReference type="GeneTree" id="ENSGT00940000157608"/>
<dbReference type="Pfam" id="PF00271">
    <property type="entry name" value="Helicase_C"/>
    <property type="match status" value="1"/>
</dbReference>
<dbReference type="Gene3D" id="3.40.50.300">
    <property type="entry name" value="P-loop containing nucleotide triphosphate hydrolases"/>
    <property type="match status" value="1"/>
</dbReference>
<keyword evidence="12" id="KW-1185">Reference proteome</keyword>
<feature type="domain" description="HARP" evidence="10">
    <location>
        <begin position="87"/>
        <end position="158"/>
    </location>
</feature>
<evidence type="ECO:0000256" key="6">
    <source>
        <dbReference type="ARBA" id="ARBA00031896"/>
    </source>
</evidence>
<dbReference type="Gene3D" id="3.40.50.10810">
    <property type="entry name" value="Tandem AAA-ATPase domain"/>
    <property type="match status" value="1"/>
</dbReference>
<evidence type="ECO:0000313" key="11">
    <source>
        <dbReference type="Ensembl" id="ENSCINP00000018923.3"/>
    </source>
</evidence>
<dbReference type="GO" id="GO:0016787">
    <property type="term" value="F:hydrolase activity"/>
    <property type="evidence" value="ECO:0007669"/>
    <property type="project" value="UniProtKB-KW"/>
</dbReference>
<evidence type="ECO:0000259" key="9">
    <source>
        <dbReference type="PROSITE" id="PS51194"/>
    </source>
</evidence>
<dbReference type="PROSITE" id="PS51192">
    <property type="entry name" value="HELICASE_ATP_BIND_1"/>
    <property type="match status" value="1"/>
</dbReference>
<dbReference type="FunCoup" id="F6ZN89">
    <property type="interactions" value="143"/>
</dbReference>
<evidence type="ECO:0000256" key="7">
    <source>
        <dbReference type="PROSITE-ProRule" id="PRU00800"/>
    </source>
</evidence>
<dbReference type="STRING" id="7719.ENSCINP00000018923"/>
<reference evidence="11" key="4">
    <citation type="submission" date="2025-09" db="UniProtKB">
        <authorList>
            <consortium name="Ensembl"/>
        </authorList>
    </citation>
    <scope>IDENTIFICATION</scope>
</reference>
<dbReference type="SMART" id="SM00490">
    <property type="entry name" value="HELICc"/>
    <property type="match status" value="1"/>
</dbReference>
<dbReference type="AlphaFoldDB" id="F6ZN89"/>
<dbReference type="GO" id="GO:0043596">
    <property type="term" value="C:nuclear replication fork"/>
    <property type="evidence" value="ECO:0000318"/>
    <property type="project" value="GO_Central"/>
</dbReference>
<organism evidence="11 12">
    <name type="scientific">Ciona intestinalis</name>
    <name type="common">Transparent sea squirt</name>
    <name type="synonym">Ascidia intestinalis</name>
    <dbReference type="NCBI Taxonomy" id="7719"/>
    <lineage>
        <taxon>Eukaryota</taxon>
        <taxon>Metazoa</taxon>
        <taxon>Chordata</taxon>
        <taxon>Tunicata</taxon>
        <taxon>Ascidiacea</taxon>
        <taxon>Phlebobranchia</taxon>
        <taxon>Cionidae</taxon>
        <taxon>Ciona</taxon>
    </lineage>
</organism>
<name>F6ZN89_CIOIN</name>
<dbReference type="InterPro" id="IPR000330">
    <property type="entry name" value="SNF2_N"/>
</dbReference>
<reference evidence="11" key="2">
    <citation type="journal article" date="2008" name="Genome Biol.">
        <title>Improved genome assembly and evidence-based global gene model set for the chordate Ciona intestinalis: new insight into intron and operon populations.</title>
        <authorList>
            <person name="Satou Y."/>
            <person name="Mineta K."/>
            <person name="Ogasawara M."/>
            <person name="Sasakura Y."/>
            <person name="Shoguchi E."/>
            <person name="Ueno K."/>
            <person name="Yamada L."/>
            <person name="Matsumoto J."/>
            <person name="Wasserscheid J."/>
            <person name="Dewar K."/>
            <person name="Wiley G.B."/>
            <person name="Macmil S.L."/>
            <person name="Roe B.A."/>
            <person name="Zeller R.W."/>
            <person name="Hastings K.E."/>
            <person name="Lemaire P."/>
            <person name="Lindquist E."/>
            <person name="Endo T."/>
            <person name="Hotta K."/>
            <person name="Inaba K."/>
        </authorList>
    </citation>
    <scope>NUCLEOTIDE SEQUENCE [LARGE SCALE GENOMIC DNA]</scope>
    <source>
        <strain evidence="11">wild type</strain>
    </source>
</reference>
<dbReference type="PROSITE" id="PS51194">
    <property type="entry name" value="HELICASE_CTER"/>
    <property type="match status" value="1"/>
</dbReference>
<dbReference type="SUPFAM" id="SSF52540">
    <property type="entry name" value="P-loop containing nucleoside triphosphate hydrolases"/>
    <property type="match status" value="2"/>
</dbReference>
<dbReference type="InterPro" id="IPR027417">
    <property type="entry name" value="P-loop_NTPase"/>
</dbReference>
<dbReference type="InParanoid" id="F6ZN89"/>
<dbReference type="PROSITE" id="PS51467">
    <property type="entry name" value="HARP"/>
    <property type="match status" value="2"/>
</dbReference>
<dbReference type="CDD" id="cd18793">
    <property type="entry name" value="SF2_C_SNF"/>
    <property type="match status" value="1"/>
</dbReference>
<dbReference type="SMART" id="SM00487">
    <property type="entry name" value="DEXDc"/>
    <property type="match status" value="1"/>
</dbReference>
<keyword evidence="4" id="KW-0539">Nucleus</keyword>
<accession>F6ZN89</accession>
<dbReference type="EMBL" id="EAAA01001202">
    <property type="status" value="NOT_ANNOTATED_CDS"/>
    <property type="molecule type" value="Genomic_DNA"/>
</dbReference>
<reference evidence="12" key="1">
    <citation type="journal article" date="2002" name="Science">
        <title>The draft genome of Ciona intestinalis: insights into chordate and vertebrate origins.</title>
        <authorList>
            <person name="Dehal P."/>
            <person name="Satou Y."/>
            <person name="Campbell R.K."/>
            <person name="Chapman J."/>
            <person name="Degnan B."/>
            <person name="De Tomaso A."/>
            <person name="Davidson B."/>
            <person name="Di Gregorio A."/>
            <person name="Gelpke M."/>
            <person name="Goodstein D.M."/>
            <person name="Harafuji N."/>
            <person name="Hastings K.E."/>
            <person name="Ho I."/>
            <person name="Hotta K."/>
            <person name="Huang W."/>
            <person name="Kawashima T."/>
            <person name="Lemaire P."/>
            <person name="Martinez D."/>
            <person name="Meinertzhagen I.A."/>
            <person name="Necula S."/>
            <person name="Nonaka M."/>
            <person name="Putnam N."/>
            <person name="Rash S."/>
            <person name="Saiga H."/>
            <person name="Satake M."/>
            <person name="Terry A."/>
            <person name="Yamada L."/>
            <person name="Wang H.G."/>
            <person name="Awazu S."/>
            <person name="Azumi K."/>
            <person name="Boore J."/>
            <person name="Branno M."/>
            <person name="Chin-Bow S."/>
            <person name="DeSantis R."/>
            <person name="Doyle S."/>
            <person name="Francino P."/>
            <person name="Keys D.N."/>
            <person name="Haga S."/>
            <person name="Hayashi H."/>
            <person name="Hino K."/>
            <person name="Imai K.S."/>
            <person name="Inaba K."/>
            <person name="Kano S."/>
            <person name="Kobayashi K."/>
            <person name="Kobayashi M."/>
            <person name="Lee B.I."/>
            <person name="Makabe K.W."/>
            <person name="Manohar C."/>
            <person name="Matassi G."/>
            <person name="Medina M."/>
            <person name="Mochizuki Y."/>
            <person name="Mount S."/>
            <person name="Morishita T."/>
            <person name="Miura S."/>
            <person name="Nakayama A."/>
            <person name="Nishizaka S."/>
            <person name="Nomoto H."/>
            <person name="Ohta F."/>
            <person name="Oishi K."/>
            <person name="Rigoutsos I."/>
            <person name="Sano M."/>
            <person name="Sasaki A."/>
            <person name="Sasakura Y."/>
            <person name="Shoguchi E."/>
            <person name="Shin-i T."/>
            <person name="Spagnuolo A."/>
            <person name="Stainier D."/>
            <person name="Suzuki M.M."/>
            <person name="Tassy O."/>
            <person name="Takatori N."/>
            <person name="Tokuoka M."/>
            <person name="Yagi K."/>
            <person name="Yoshizaki F."/>
            <person name="Wada S."/>
            <person name="Zhang C."/>
            <person name="Hyatt P.D."/>
            <person name="Larimer F."/>
            <person name="Detter C."/>
            <person name="Doggett N."/>
            <person name="Glavina T."/>
            <person name="Hawkins T."/>
            <person name="Richardson P."/>
            <person name="Lucas S."/>
            <person name="Kohara Y."/>
            <person name="Levine M."/>
            <person name="Satoh N."/>
            <person name="Rokhsar D.S."/>
        </authorList>
    </citation>
    <scope>NUCLEOTIDE SEQUENCE [LARGE SCALE GENOMIC DNA]</scope>
</reference>
<feature type="domain" description="Helicase C-terminal" evidence="9">
    <location>
        <begin position="475"/>
        <end position="627"/>
    </location>
</feature>
<dbReference type="Ensembl" id="ENSCINT00000018923.3">
    <property type="protein sequence ID" value="ENSCINP00000018923.3"/>
    <property type="gene ID" value="ENSCING00000009308.3"/>
</dbReference>
<dbReference type="InterPro" id="IPR010003">
    <property type="entry name" value="HARP_dom"/>
</dbReference>
<evidence type="ECO:0000259" key="10">
    <source>
        <dbReference type="PROSITE" id="PS51467"/>
    </source>
</evidence>
<dbReference type="InterPro" id="IPR038718">
    <property type="entry name" value="SNF2-like_sf"/>
</dbReference>
<comment type="subcellular location">
    <subcellularLocation>
        <location evidence="1">Nucleus</location>
    </subcellularLocation>
</comment>
<dbReference type="FunFam" id="3.40.50.300:FF:003021">
    <property type="entry name" value="Uncharacterized protein (Fragment)"/>
    <property type="match status" value="1"/>
</dbReference>
<evidence type="ECO:0000256" key="1">
    <source>
        <dbReference type="ARBA" id="ARBA00004123"/>
    </source>
</evidence>
<evidence type="ECO:0000313" key="12">
    <source>
        <dbReference type="Proteomes" id="UP000008144"/>
    </source>
</evidence>
<dbReference type="GO" id="GO:0006281">
    <property type="term" value="P:DNA repair"/>
    <property type="evidence" value="ECO:0000318"/>
    <property type="project" value="GO_Central"/>
</dbReference>
<dbReference type="OMA" id="KCVPHAE"/>
<dbReference type="GO" id="GO:0031297">
    <property type="term" value="P:replication fork processing"/>
    <property type="evidence" value="ECO:0000318"/>
    <property type="project" value="GO_Central"/>
</dbReference>
<dbReference type="Proteomes" id="UP000008144">
    <property type="component" value="Chromosome 14"/>
</dbReference>
<dbReference type="CDD" id="cd18010">
    <property type="entry name" value="DEXHc_HARP_SMARCAL1"/>
    <property type="match status" value="1"/>
</dbReference>
<dbReference type="EMBL" id="EAAA01001203">
    <property type="status" value="NOT_ANNOTATED_CDS"/>
    <property type="molecule type" value="Genomic_DNA"/>
</dbReference>
<dbReference type="PANTHER" id="PTHR45766:SF6">
    <property type="entry name" value="SWI_SNF-RELATED MATRIX-ASSOCIATED ACTIN-DEPENDENT REGULATOR OF CHROMATIN SUBFAMILY A-LIKE PROTEIN 1"/>
    <property type="match status" value="1"/>
</dbReference>
<feature type="domain" description="HARP" evidence="10">
    <location>
        <begin position="1"/>
        <end position="66"/>
    </location>
</feature>